<evidence type="ECO:0000313" key="8">
    <source>
        <dbReference type="Proteomes" id="UP000799772"/>
    </source>
</evidence>
<keyword evidence="8" id="KW-1185">Reference proteome</keyword>
<feature type="transmembrane region" description="Helical" evidence="6">
    <location>
        <begin position="237"/>
        <end position="256"/>
    </location>
</feature>
<evidence type="ECO:0000256" key="6">
    <source>
        <dbReference type="SAM" id="Phobius"/>
    </source>
</evidence>
<reference evidence="7" key="1">
    <citation type="journal article" date="2020" name="Stud. Mycol.">
        <title>101 Dothideomycetes genomes: a test case for predicting lifestyles and emergence of pathogens.</title>
        <authorList>
            <person name="Haridas S."/>
            <person name="Albert R."/>
            <person name="Binder M."/>
            <person name="Bloem J."/>
            <person name="Labutti K."/>
            <person name="Salamov A."/>
            <person name="Andreopoulos B."/>
            <person name="Baker S."/>
            <person name="Barry K."/>
            <person name="Bills G."/>
            <person name="Bluhm B."/>
            <person name="Cannon C."/>
            <person name="Castanera R."/>
            <person name="Culley D."/>
            <person name="Daum C."/>
            <person name="Ezra D."/>
            <person name="Gonzalez J."/>
            <person name="Henrissat B."/>
            <person name="Kuo A."/>
            <person name="Liang C."/>
            <person name="Lipzen A."/>
            <person name="Lutzoni F."/>
            <person name="Magnuson J."/>
            <person name="Mondo S."/>
            <person name="Nolan M."/>
            <person name="Ohm R."/>
            <person name="Pangilinan J."/>
            <person name="Park H.-J."/>
            <person name="Ramirez L."/>
            <person name="Alfaro M."/>
            <person name="Sun H."/>
            <person name="Tritt A."/>
            <person name="Yoshinaga Y."/>
            <person name="Zwiers L.-H."/>
            <person name="Turgeon B."/>
            <person name="Goodwin S."/>
            <person name="Spatafora J."/>
            <person name="Crous P."/>
            <person name="Grigoriev I."/>
        </authorList>
    </citation>
    <scope>NUCLEOTIDE SEQUENCE</scope>
    <source>
        <strain evidence="7">CBS 133067</strain>
    </source>
</reference>
<keyword evidence="3 6" id="KW-1133">Transmembrane helix</keyword>
<dbReference type="GO" id="GO:0016020">
    <property type="term" value="C:membrane"/>
    <property type="evidence" value="ECO:0007669"/>
    <property type="project" value="UniProtKB-SubCell"/>
</dbReference>
<name>A0A9P4I0H1_9PEZI</name>
<evidence type="ECO:0008006" key="9">
    <source>
        <dbReference type="Google" id="ProtNLM"/>
    </source>
</evidence>
<evidence type="ECO:0000256" key="5">
    <source>
        <dbReference type="SAM" id="MobiDB-lite"/>
    </source>
</evidence>
<feature type="transmembrane region" description="Helical" evidence="6">
    <location>
        <begin position="276"/>
        <end position="297"/>
    </location>
</feature>
<feature type="transmembrane region" description="Helical" evidence="6">
    <location>
        <begin position="74"/>
        <end position="96"/>
    </location>
</feature>
<comment type="subcellular location">
    <subcellularLocation>
        <location evidence="1">Membrane</location>
        <topology evidence="1">Multi-pass membrane protein</topology>
    </subcellularLocation>
</comment>
<keyword evidence="4 6" id="KW-0472">Membrane</keyword>
<dbReference type="Pfam" id="PF03619">
    <property type="entry name" value="Solute_trans_a"/>
    <property type="match status" value="1"/>
</dbReference>
<dbReference type="EMBL" id="ML978143">
    <property type="protein sequence ID" value="KAF2092690.1"/>
    <property type="molecule type" value="Genomic_DNA"/>
</dbReference>
<dbReference type="InterPro" id="IPR005178">
    <property type="entry name" value="Ostalpha/TMEM184C"/>
</dbReference>
<evidence type="ECO:0000256" key="3">
    <source>
        <dbReference type="ARBA" id="ARBA00022989"/>
    </source>
</evidence>
<feature type="transmembrane region" description="Helical" evidence="6">
    <location>
        <begin position="196"/>
        <end position="217"/>
    </location>
</feature>
<proteinExistence type="predicted"/>
<dbReference type="SMART" id="SM01417">
    <property type="entry name" value="Solute_trans_a"/>
    <property type="match status" value="1"/>
</dbReference>
<evidence type="ECO:0000313" key="7">
    <source>
        <dbReference type="EMBL" id="KAF2092690.1"/>
    </source>
</evidence>
<evidence type="ECO:0000256" key="4">
    <source>
        <dbReference type="ARBA" id="ARBA00023136"/>
    </source>
</evidence>
<dbReference type="Proteomes" id="UP000799772">
    <property type="component" value="Unassembled WGS sequence"/>
</dbReference>
<protein>
    <recommendedName>
        <fullName evidence="9">DUF300-domain-containing protein</fullName>
    </recommendedName>
</protein>
<comment type="caution">
    <text evidence="7">The sequence shown here is derived from an EMBL/GenBank/DDBJ whole genome shotgun (WGS) entry which is preliminary data.</text>
</comment>
<dbReference type="AlphaFoldDB" id="A0A9P4I0H1"/>
<gene>
    <name evidence="7" type="ORF">NA57DRAFT_82054</name>
</gene>
<sequence length="394" mass="43637">MGLFDLHNSSSNHTCPGPKNADGPTIQPVVGSFTAHGLFVIVSGATALFAGLLTIFLLIRHATHYSCPREQKQIIRIITIVPSFAIVSFLCVWLDGSPNLYIAPGRDVGEAFPMAAFFLLMTAYIAPNEQSQDDCFAQLALLDKKGNELGGGSLVWFHKLAFMVVQWLPISIILWIATAISLAVGTYCVDSNSIHFAHIWITILRMISTGLAIIAILRFYTRSKPLLKSRGTLKQLICFKAIVFLNFVQTFIFSFLRSSGALHPSKYFTLNDLSNGLPSLILCCEMAPIALFFFVAYPVKPYSRKGDQWYHGGPLGCYAILQALNPVDIVIELLQGVRAKFHRDGGYTSVVAPHASYDGPGYAEPPQYGQYANHEYEMRNEQTPRVKAHHNGQY</sequence>
<dbReference type="PANTHER" id="PTHR23423">
    <property type="entry name" value="ORGANIC SOLUTE TRANSPORTER-RELATED"/>
    <property type="match status" value="1"/>
</dbReference>
<feature type="region of interest" description="Disordered" evidence="5">
    <location>
        <begin position="1"/>
        <end position="21"/>
    </location>
</feature>
<keyword evidence="2 6" id="KW-0812">Transmembrane</keyword>
<feature type="transmembrane region" description="Helical" evidence="6">
    <location>
        <begin position="108"/>
        <end position="126"/>
    </location>
</feature>
<dbReference type="OrthoDB" id="5348404at2759"/>
<feature type="transmembrane region" description="Helical" evidence="6">
    <location>
        <begin position="38"/>
        <end position="62"/>
    </location>
</feature>
<evidence type="ECO:0000256" key="1">
    <source>
        <dbReference type="ARBA" id="ARBA00004141"/>
    </source>
</evidence>
<accession>A0A9P4I0H1</accession>
<evidence type="ECO:0000256" key="2">
    <source>
        <dbReference type="ARBA" id="ARBA00022692"/>
    </source>
</evidence>
<feature type="transmembrane region" description="Helical" evidence="6">
    <location>
        <begin position="160"/>
        <end position="184"/>
    </location>
</feature>
<organism evidence="7 8">
    <name type="scientific">Rhizodiscina lignyota</name>
    <dbReference type="NCBI Taxonomy" id="1504668"/>
    <lineage>
        <taxon>Eukaryota</taxon>
        <taxon>Fungi</taxon>
        <taxon>Dikarya</taxon>
        <taxon>Ascomycota</taxon>
        <taxon>Pezizomycotina</taxon>
        <taxon>Dothideomycetes</taxon>
        <taxon>Pleosporomycetidae</taxon>
        <taxon>Aulographales</taxon>
        <taxon>Rhizodiscinaceae</taxon>
        <taxon>Rhizodiscina</taxon>
    </lineage>
</organism>